<feature type="transmembrane region" description="Helical" evidence="2">
    <location>
        <begin position="86"/>
        <end position="109"/>
    </location>
</feature>
<dbReference type="AlphaFoldDB" id="A0A518CX94"/>
<keyword evidence="4" id="KW-1185">Reference proteome</keyword>
<dbReference type="Proteomes" id="UP000319342">
    <property type="component" value="Chromosome"/>
</dbReference>
<dbReference type="OrthoDB" id="291749at2"/>
<feature type="compositionally biased region" description="Low complexity" evidence="1">
    <location>
        <begin position="290"/>
        <end position="306"/>
    </location>
</feature>
<feature type="transmembrane region" description="Helical" evidence="2">
    <location>
        <begin position="54"/>
        <end position="74"/>
    </location>
</feature>
<organism evidence="3 4">
    <name type="scientific">Rohdeia mirabilis</name>
    <dbReference type="NCBI Taxonomy" id="2528008"/>
    <lineage>
        <taxon>Bacteria</taxon>
        <taxon>Pseudomonadati</taxon>
        <taxon>Planctomycetota</taxon>
        <taxon>Planctomycetia</taxon>
        <taxon>Planctomycetia incertae sedis</taxon>
        <taxon>Rohdeia</taxon>
    </lineage>
</organism>
<accession>A0A518CX94</accession>
<keyword evidence="2" id="KW-0472">Membrane</keyword>
<protein>
    <submittedName>
        <fullName evidence="3">Uncharacterized protein</fullName>
    </submittedName>
</protein>
<feature type="compositionally biased region" description="Polar residues" evidence="1">
    <location>
        <begin position="347"/>
        <end position="370"/>
    </location>
</feature>
<evidence type="ECO:0000256" key="1">
    <source>
        <dbReference type="SAM" id="MobiDB-lite"/>
    </source>
</evidence>
<proteinExistence type="predicted"/>
<feature type="compositionally biased region" description="Acidic residues" evidence="1">
    <location>
        <begin position="374"/>
        <end position="392"/>
    </location>
</feature>
<name>A0A518CX94_9BACT</name>
<evidence type="ECO:0000256" key="2">
    <source>
        <dbReference type="SAM" id="Phobius"/>
    </source>
</evidence>
<evidence type="ECO:0000313" key="3">
    <source>
        <dbReference type="EMBL" id="QDU83828.1"/>
    </source>
</evidence>
<feature type="region of interest" description="Disordered" evidence="1">
    <location>
        <begin position="235"/>
        <end position="505"/>
    </location>
</feature>
<dbReference type="EMBL" id="CP036290">
    <property type="protein sequence ID" value="QDU83828.1"/>
    <property type="molecule type" value="Genomic_DNA"/>
</dbReference>
<reference evidence="3 4" key="1">
    <citation type="submission" date="2019-02" db="EMBL/GenBank/DDBJ databases">
        <title>Deep-cultivation of Planctomycetes and their phenomic and genomic characterization uncovers novel biology.</title>
        <authorList>
            <person name="Wiegand S."/>
            <person name="Jogler M."/>
            <person name="Boedeker C."/>
            <person name="Pinto D."/>
            <person name="Vollmers J."/>
            <person name="Rivas-Marin E."/>
            <person name="Kohn T."/>
            <person name="Peeters S.H."/>
            <person name="Heuer A."/>
            <person name="Rast P."/>
            <person name="Oberbeckmann S."/>
            <person name="Bunk B."/>
            <person name="Jeske O."/>
            <person name="Meyerdierks A."/>
            <person name="Storesund J.E."/>
            <person name="Kallscheuer N."/>
            <person name="Luecker S."/>
            <person name="Lage O.M."/>
            <person name="Pohl T."/>
            <person name="Merkel B.J."/>
            <person name="Hornburger P."/>
            <person name="Mueller R.-W."/>
            <person name="Bruemmer F."/>
            <person name="Labrenz M."/>
            <person name="Spormann A.M."/>
            <person name="Op den Camp H."/>
            <person name="Overmann J."/>
            <person name="Amann R."/>
            <person name="Jetten M.S.M."/>
            <person name="Mascher T."/>
            <person name="Medema M.H."/>
            <person name="Devos D.P."/>
            <person name="Kaster A.-K."/>
            <person name="Ovreas L."/>
            <person name="Rohde M."/>
            <person name="Galperin M.Y."/>
            <person name="Jogler C."/>
        </authorList>
    </citation>
    <scope>NUCLEOTIDE SEQUENCE [LARGE SCALE GENOMIC DNA]</scope>
    <source>
        <strain evidence="3 4">Pla163</strain>
    </source>
</reference>
<gene>
    <name evidence="3" type="ORF">Pla163_09290</name>
</gene>
<feature type="compositionally biased region" description="Basic and acidic residues" evidence="1">
    <location>
        <begin position="466"/>
        <end position="477"/>
    </location>
</feature>
<evidence type="ECO:0000313" key="4">
    <source>
        <dbReference type="Proteomes" id="UP000319342"/>
    </source>
</evidence>
<sequence>MSTNDPNTGSVADAQRATNEGLREDLHDLAERTALDLAHRRAVRTASLVTSRSLWLVLLVPALAVVVALVLNLLRRPEHFWRTETLGEYVGTALLLSIGALVPLAALVAHRTWRAYETRATRARALAVLDRHLGLADRLTTADEFLGFSGRNGFEMAAVEDARDVVSKARGTVLPQVAFGWRPRRPEWAVLALALALTLLAARIDPGHRLHHPDGQIEEETASLGEVTVLDTGVERTASESDAESDVPETPPREPRERRTQTAVRADAKATEVPDQVKESKGTTREGESSDAQSSSGAGSAKGTPSNQEQQSAGEAKAQQTPKKPKPTEETREDEQQEKKRAEEDSGSTAGRGSAKGSNKNAVATPWSSKDQVDTPDDQQIEDDDEFEDDAEEQKARGGMQPNMRDRRPPVSRDLSIGFGNRPNPDANGRGGPSEQKKSRGTASLVLGVPVPDRVKGQPNRGKTKITQERVEPRAEVADPVAAGAREASQAPLGNVPSPQSSPWMRDAVRRYFVALRASEAEVPAPAPSSDD</sequence>
<keyword evidence="2" id="KW-0812">Transmembrane</keyword>
<dbReference type="RefSeq" id="WP_145184235.1">
    <property type="nucleotide sequence ID" value="NZ_CP036290.1"/>
</dbReference>
<feature type="compositionally biased region" description="Basic and acidic residues" evidence="1">
    <location>
        <begin position="251"/>
        <end position="288"/>
    </location>
</feature>
<keyword evidence="2" id="KW-1133">Transmembrane helix</keyword>